<organism evidence="4 5">
    <name type="scientific">Apiospora marii</name>
    <dbReference type="NCBI Taxonomy" id="335849"/>
    <lineage>
        <taxon>Eukaryota</taxon>
        <taxon>Fungi</taxon>
        <taxon>Dikarya</taxon>
        <taxon>Ascomycota</taxon>
        <taxon>Pezizomycotina</taxon>
        <taxon>Sordariomycetes</taxon>
        <taxon>Xylariomycetidae</taxon>
        <taxon>Amphisphaeriales</taxon>
        <taxon>Apiosporaceae</taxon>
        <taxon>Apiospora</taxon>
    </lineage>
</organism>
<comment type="caution">
    <text evidence="4">The sequence shown here is derived from an EMBL/GenBank/DDBJ whole genome shotgun (WGS) entry which is preliminary data.</text>
</comment>
<dbReference type="InterPro" id="IPR036291">
    <property type="entry name" value="NAD(P)-bd_dom_sf"/>
</dbReference>
<accession>A0ABR1SQH9</accession>
<dbReference type="PANTHER" id="PTHR24320:SF252">
    <property type="entry name" value="DEHYDROGENASE_REDUCTASE FAMILY PROTEIN, PUTATIVE (AFU_ORTHOLOGUE AFUA_3G08550)-RELATED"/>
    <property type="match status" value="1"/>
</dbReference>
<dbReference type="Gene3D" id="3.40.50.720">
    <property type="entry name" value="NAD(P)-binding Rossmann-like Domain"/>
    <property type="match status" value="1"/>
</dbReference>
<keyword evidence="2" id="KW-0521">NADP</keyword>
<dbReference type="InterPro" id="IPR002347">
    <property type="entry name" value="SDR_fam"/>
</dbReference>
<protein>
    <submittedName>
        <fullName evidence="4">3-oxoacyl-reductase</fullName>
    </submittedName>
</protein>
<reference evidence="4 5" key="1">
    <citation type="submission" date="2023-01" db="EMBL/GenBank/DDBJ databases">
        <title>Analysis of 21 Apiospora genomes using comparative genomics revels a genus with tremendous synthesis potential of carbohydrate active enzymes and secondary metabolites.</title>
        <authorList>
            <person name="Sorensen T."/>
        </authorList>
    </citation>
    <scope>NUCLEOTIDE SEQUENCE [LARGE SCALE GENOMIC DNA]</scope>
    <source>
        <strain evidence="4 5">CBS 20057</strain>
    </source>
</reference>
<evidence type="ECO:0000256" key="1">
    <source>
        <dbReference type="ARBA" id="ARBA00006484"/>
    </source>
</evidence>
<gene>
    <name evidence="4" type="ORF">PG991_001716</name>
</gene>
<dbReference type="Proteomes" id="UP001396898">
    <property type="component" value="Unassembled WGS sequence"/>
</dbReference>
<evidence type="ECO:0000313" key="5">
    <source>
        <dbReference type="Proteomes" id="UP001396898"/>
    </source>
</evidence>
<proteinExistence type="inferred from homology"/>
<dbReference type="EMBL" id="JAQQWI010000004">
    <property type="protein sequence ID" value="KAK8036579.1"/>
    <property type="molecule type" value="Genomic_DNA"/>
</dbReference>
<comment type="similarity">
    <text evidence="1">Belongs to the short-chain dehydrogenases/reductases (SDR) family.</text>
</comment>
<keyword evidence="3" id="KW-0560">Oxidoreductase</keyword>
<keyword evidence="5" id="KW-1185">Reference proteome</keyword>
<dbReference type="PANTHER" id="PTHR24320">
    <property type="entry name" value="RETINOL DEHYDROGENASE"/>
    <property type="match status" value="1"/>
</dbReference>
<evidence type="ECO:0000256" key="3">
    <source>
        <dbReference type="ARBA" id="ARBA00023002"/>
    </source>
</evidence>
<evidence type="ECO:0000313" key="4">
    <source>
        <dbReference type="EMBL" id="KAK8036579.1"/>
    </source>
</evidence>
<evidence type="ECO:0000256" key="2">
    <source>
        <dbReference type="ARBA" id="ARBA00022857"/>
    </source>
</evidence>
<dbReference type="Pfam" id="PF00106">
    <property type="entry name" value="adh_short"/>
    <property type="match status" value="1"/>
</dbReference>
<name>A0ABR1SQH9_9PEZI</name>
<sequence length="351" mass="38059">MGPAKIPSSEAFPMKAWRRQAKAKLAPPTPAAYEGKTVLLVGATGVILSDAARILAGLSLSKLILGVRNVKKGEILADTLRQKHAGVDIKTWEVDFFSFESIKKFATTINEYGRIDAIVLGSAIINDKTKLTADGWEETLQLVHLSAALLVALILPRLLVDAEANPGAPPVVLSSVSSLSIRSNSPWLKLPATPGESYLASINRVDTTPAENQGQYGITKIAHTCWVRDLCLRLPPGAADRVHVHSVDPGICPSPLSKISFTARLFLLWVGRSVEMSARAVVNSCLPVAGSHGKLMVDYDVAPYPEYMDRELGLELRQRVWDETKQVLIDAFPETASFFATLSTEPVVSLK</sequence>
<dbReference type="SUPFAM" id="SSF51735">
    <property type="entry name" value="NAD(P)-binding Rossmann-fold domains"/>
    <property type="match status" value="1"/>
</dbReference>